<dbReference type="InParanoid" id="Q4D555"/>
<keyword evidence="5" id="KW-0949">S-adenosyl-L-methionine</keyword>
<evidence type="ECO:0000256" key="9">
    <source>
        <dbReference type="SAM" id="MobiDB-lite"/>
    </source>
</evidence>
<feature type="compositionally biased region" description="Basic residues" evidence="9">
    <location>
        <begin position="74"/>
        <end position="85"/>
    </location>
</feature>
<dbReference type="Pfam" id="PF02676">
    <property type="entry name" value="TYW3"/>
    <property type="match status" value="1"/>
</dbReference>
<evidence type="ECO:0000259" key="10">
    <source>
        <dbReference type="Pfam" id="PF02676"/>
    </source>
</evidence>
<evidence type="ECO:0000256" key="4">
    <source>
        <dbReference type="ARBA" id="ARBA00022679"/>
    </source>
</evidence>
<evidence type="ECO:0000313" key="11">
    <source>
        <dbReference type="EMBL" id="EAN87656.1"/>
    </source>
</evidence>
<dbReference type="EMBL" id="AAHK01001000">
    <property type="protein sequence ID" value="EAN87656.1"/>
    <property type="molecule type" value="Genomic_DNA"/>
</dbReference>
<dbReference type="GO" id="GO:0008033">
    <property type="term" value="P:tRNA processing"/>
    <property type="evidence" value="ECO:0007669"/>
    <property type="project" value="UniProtKB-KW"/>
</dbReference>
<dbReference type="SUPFAM" id="SSF111278">
    <property type="entry name" value="SSo0622-like"/>
    <property type="match status" value="1"/>
</dbReference>
<keyword evidence="6" id="KW-0819">tRNA processing</keyword>
<reference evidence="11 12" key="1">
    <citation type="journal article" date="2005" name="Science">
        <title>The genome sequence of Trypanosoma cruzi, etiologic agent of Chagas disease.</title>
        <authorList>
            <person name="El-Sayed N.M."/>
            <person name="Myler P.J."/>
            <person name="Bartholomeu D.C."/>
            <person name="Nilsson D."/>
            <person name="Aggarwal G."/>
            <person name="Tran A.N."/>
            <person name="Ghedin E."/>
            <person name="Worthey E.A."/>
            <person name="Delcher A.L."/>
            <person name="Blandin G."/>
            <person name="Westenberger S.J."/>
            <person name="Caler E."/>
            <person name="Cerqueira G.C."/>
            <person name="Branche C."/>
            <person name="Haas B."/>
            <person name="Anupama A."/>
            <person name="Arner E."/>
            <person name="Aslund L."/>
            <person name="Attipoe P."/>
            <person name="Bontempi E."/>
            <person name="Bringaud F."/>
            <person name="Burton P."/>
            <person name="Cadag E."/>
            <person name="Campbell D.A."/>
            <person name="Carrington M."/>
            <person name="Crabtree J."/>
            <person name="Darban H."/>
            <person name="da Silveira J.F."/>
            <person name="de Jong P."/>
            <person name="Edwards K."/>
            <person name="Englund P.T."/>
            <person name="Fazelina G."/>
            <person name="Feldblyum T."/>
            <person name="Ferella M."/>
            <person name="Frasch A.C."/>
            <person name="Gull K."/>
            <person name="Horn D."/>
            <person name="Hou L."/>
            <person name="Huang Y."/>
            <person name="Kindlund E."/>
            <person name="Klingbeil M."/>
            <person name="Kluge S."/>
            <person name="Koo H."/>
            <person name="Lacerda D."/>
            <person name="Levin M.J."/>
            <person name="Lorenzi H."/>
            <person name="Louie T."/>
            <person name="Machado C.R."/>
            <person name="McCulloch R."/>
            <person name="McKenna A."/>
            <person name="Mizuno Y."/>
            <person name="Mottram J.C."/>
            <person name="Nelson S."/>
            <person name="Ochaya S."/>
            <person name="Osoegawa K."/>
            <person name="Pai G."/>
            <person name="Parsons M."/>
            <person name="Pentony M."/>
            <person name="Pettersson U."/>
            <person name="Pop M."/>
            <person name="Ramirez J.L."/>
            <person name="Rinta J."/>
            <person name="Robertson L."/>
            <person name="Salzberg S.L."/>
            <person name="Sanchez D.O."/>
            <person name="Seyler A."/>
            <person name="Sharma R."/>
            <person name="Shetty J."/>
            <person name="Simpson A.J."/>
            <person name="Sisk E."/>
            <person name="Tammi M.T."/>
            <person name="Tarleton R."/>
            <person name="Teixeira S."/>
            <person name="Van Aken S."/>
            <person name="Vogt C."/>
            <person name="Ward P.N."/>
            <person name="Wickstead B."/>
            <person name="Wortman J."/>
            <person name="White O."/>
            <person name="Fraser C.M."/>
            <person name="Stuart K.D."/>
            <person name="Andersson B."/>
        </authorList>
    </citation>
    <scope>NUCLEOTIDE SEQUENCE [LARGE SCALE GENOMIC DNA]</scope>
    <source>
        <strain evidence="11 12">CL Brener</strain>
    </source>
</reference>
<name>Q4D555_TRYCC</name>
<evidence type="ECO:0000256" key="7">
    <source>
        <dbReference type="ARBA" id="ARBA00030554"/>
    </source>
</evidence>
<dbReference type="SMR" id="Q4D555"/>
<gene>
    <name evidence="11" type="ORF">Tc00.1047053511483.30</name>
</gene>
<dbReference type="InterPro" id="IPR003827">
    <property type="entry name" value="tRNA_yW-synthesising"/>
</dbReference>
<dbReference type="FunCoup" id="Q4D555">
    <property type="interactions" value="90"/>
</dbReference>
<evidence type="ECO:0000256" key="3">
    <source>
        <dbReference type="ARBA" id="ARBA00022603"/>
    </source>
</evidence>
<evidence type="ECO:0000256" key="8">
    <source>
        <dbReference type="ARBA" id="ARBA00049202"/>
    </source>
</evidence>
<keyword evidence="4" id="KW-0808">Transferase</keyword>
<dbReference type="Gene3D" id="3.30.1960.10">
    <property type="entry name" value="tRNA wybutosine-synthesizing-like"/>
    <property type="match status" value="1"/>
</dbReference>
<comment type="similarity">
    <text evidence="1">Belongs to the TYW3 family.</text>
</comment>
<comment type="catalytic activity">
    <reaction evidence="8">
        <text>4-demethyl-7-[(3S)-3-amino-3-carboxypropyl]wyosine(37) in tRNA(Phe) + S-adenosyl-L-methionine = 7-[(3S)-3-amino-3-carboxypropyl]wyosine(37) in tRNA(Phe) + S-adenosyl-L-homocysteine + H(+)</text>
        <dbReference type="Rhea" id="RHEA:36635"/>
        <dbReference type="Rhea" id="RHEA-COMP:10378"/>
        <dbReference type="Rhea" id="RHEA-COMP:10379"/>
        <dbReference type="ChEBI" id="CHEBI:15378"/>
        <dbReference type="ChEBI" id="CHEBI:57856"/>
        <dbReference type="ChEBI" id="CHEBI:59789"/>
        <dbReference type="ChEBI" id="CHEBI:73543"/>
        <dbReference type="ChEBI" id="CHEBI:73550"/>
        <dbReference type="EC" id="2.1.1.282"/>
    </reaction>
</comment>
<organism evidence="11 12">
    <name type="scientific">Trypanosoma cruzi (strain CL Brener)</name>
    <dbReference type="NCBI Taxonomy" id="353153"/>
    <lineage>
        <taxon>Eukaryota</taxon>
        <taxon>Discoba</taxon>
        <taxon>Euglenozoa</taxon>
        <taxon>Kinetoplastea</taxon>
        <taxon>Metakinetoplastina</taxon>
        <taxon>Trypanosomatida</taxon>
        <taxon>Trypanosomatidae</taxon>
        <taxon>Trypanosoma</taxon>
        <taxon>Schizotrypanum</taxon>
    </lineage>
</organism>
<evidence type="ECO:0000256" key="1">
    <source>
        <dbReference type="ARBA" id="ARBA00008569"/>
    </source>
</evidence>
<dbReference type="GO" id="GO:0032259">
    <property type="term" value="P:methylation"/>
    <property type="evidence" value="ECO:0007669"/>
    <property type="project" value="UniProtKB-KW"/>
</dbReference>
<dbReference type="RefSeq" id="XP_809507.1">
    <property type="nucleotide sequence ID" value="XM_804414.1"/>
</dbReference>
<dbReference type="PANTHER" id="PTHR48418:SF1">
    <property type="entry name" value="TRNA WYBUTOSINE-SYNTHESIZING PROTEIN 3"/>
    <property type="match status" value="1"/>
</dbReference>
<keyword evidence="12" id="KW-1185">Reference proteome</keyword>
<dbReference type="AlphaFoldDB" id="Q4D555"/>
<dbReference type="GeneID" id="3540126"/>
<dbReference type="Proteomes" id="UP000002296">
    <property type="component" value="Unassembled WGS sequence"/>
</dbReference>
<dbReference type="KEGG" id="tcr:511483.30"/>
<protein>
    <recommendedName>
        <fullName evidence="2">tRNA(Phe) 7-[(3-amino-3-carboxypropyl)-4-demethylwyosine(37)-N(4)]-methyltransferase</fullName>
        <ecNumber evidence="2">2.1.1.282</ecNumber>
    </recommendedName>
    <alternativeName>
        <fullName evidence="7">tRNA(Phe) 7-((3-amino-3-carboxypropyl)-4-demethylwyosine(37)-N(4))-methyltransferase</fullName>
    </alternativeName>
</protein>
<dbReference type="STRING" id="353153.Q4D555"/>
<dbReference type="EC" id="2.1.1.282" evidence="2"/>
<dbReference type="InterPro" id="IPR036602">
    <property type="entry name" value="tRNA_yW-synthesising-like_sf"/>
</dbReference>
<keyword evidence="3" id="KW-0489">Methyltransferase</keyword>
<feature type="domain" description="tRNA wybutosine-synthesizing protein" evidence="10">
    <location>
        <begin position="115"/>
        <end position="373"/>
    </location>
</feature>
<evidence type="ECO:0000256" key="2">
    <source>
        <dbReference type="ARBA" id="ARBA00012750"/>
    </source>
</evidence>
<dbReference type="PaxDb" id="353153-Q4D555"/>
<sequence>MNEWKAAKPERNTALSLSLSLNLSSICSLQRGFIGVGWAEKDLVIGHMWEEADSSALLCAVQRGELDEKSPAAQKKKQNGKRPSNRGKELSPQYQQRKSSHVAKQKQCEKEFLAHKQQVMINLSSNASDHSPKGGVDHKCLPLMHLLNTHDDYVTTSSCSGRIALFHSVIIPEDRGAAGPPASLKRGGKDALGWLVVKHDVLTEREIDVLVSCLCDDVKDGVVTETATTPLEGATSNKKDGEEKEQQKEGELDGVWVREGVLQASSPPVFGMVALKMEPFVMHVECRTMESAKRLLSAAATDAGFRNSGVTPPGKKIMCGIRHASGLGLDVPLIIDGVNYVKGQHAYLRRLLHMANAKMHGNDVRLHRLEDGVAARLAAEEGAKKGLRVK</sequence>
<proteinExistence type="inferred from homology"/>
<comment type="caution">
    <text evidence="11">The sequence shown here is derived from an EMBL/GenBank/DDBJ whole genome shotgun (WGS) entry which is preliminary data.</text>
</comment>
<evidence type="ECO:0000256" key="6">
    <source>
        <dbReference type="ARBA" id="ARBA00022694"/>
    </source>
</evidence>
<dbReference type="GO" id="GO:0008168">
    <property type="term" value="F:methyltransferase activity"/>
    <property type="evidence" value="ECO:0007669"/>
    <property type="project" value="UniProtKB-KW"/>
</dbReference>
<evidence type="ECO:0000313" key="12">
    <source>
        <dbReference type="Proteomes" id="UP000002296"/>
    </source>
</evidence>
<feature type="region of interest" description="Disordered" evidence="9">
    <location>
        <begin position="226"/>
        <end position="250"/>
    </location>
</feature>
<dbReference type="PANTHER" id="PTHR48418">
    <property type="entry name" value="TRNA WYBUTOSINE-SYNTHESIZING PROTEIN 3"/>
    <property type="match status" value="1"/>
</dbReference>
<dbReference type="eggNOG" id="KOG1228">
    <property type="taxonomic scope" value="Eukaryota"/>
</dbReference>
<feature type="compositionally biased region" description="Basic and acidic residues" evidence="9">
    <location>
        <begin position="237"/>
        <end position="250"/>
    </location>
</feature>
<evidence type="ECO:0000256" key="5">
    <source>
        <dbReference type="ARBA" id="ARBA00022691"/>
    </source>
</evidence>
<feature type="region of interest" description="Disordered" evidence="9">
    <location>
        <begin position="68"/>
        <end position="107"/>
    </location>
</feature>
<accession>Q4D555</accession>